<organism evidence="4 5">
    <name type="scientific">Sinomonas flava</name>
    <dbReference type="NCBI Taxonomy" id="496857"/>
    <lineage>
        <taxon>Bacteria</taxon>
        <taxon>Bacillati</taxon>
        <taxon>Actinomycetota</taxon>
        <taxon>Actinomycetes</taxon>
        <taxon>Micrococcales</taxon>
        <taxon>Micrococcaceae</taxon>
        <taxon>Sinomonas</taxon>
    </lineage>
</organism>
<feature type="compositionally biased region" description="Low complexity" evidence="2">
    <location>
        <begin position="29"/>
        <end position="39"/>
    </location>
</feature>
<evidence type="ECO:0000256" key="2">
    <source>
        <dbReference type="SAM" id="MobiDB-lite"/>
    </source>
</evidence>
<evidence type="ECO:0000256" key="3">
    <source>
        <dbReference type="SAM" id="SignalP"/>
    </source>
</evidence>
<gene>
    <name evidence="4" type="ORF">GCM10009849_32490</name>
</gene>
<dbReference type="SUPFAM" id="SSF53850">
    <property type="entry name" value="Periplasmic binding protein-like II"/>
    <property type="match status" value="1"/>
</dbReference>
<protein>
    <submittedName>
        <fullName evidence="4">Extracellular solute-binding protein</fullName>
    </submittedName>
</protein>
<dbReference type="InterPro" id="IPR050490">
    <property type="entry name" value="Bact_solute-bd_prot1"/>
</dbReference>
<feature type="chain" id="PRO_5047475567" evidence="3">
    <location>
        <begin position="28"/>
        <end position="466"/>
    </location>
</feature>
<dbReference type="PANTHER" id="PTHR43649:SF33">
    <property type="entry name" value="POLYGALACTURONAN_RHAMNOGALACTURONAN-BINDING PROTEIN YTCQ"/>
    <property type="match status" value="1"/>
</dbReference>
<keyword evidence="1 3" id="KW-0732">Signal</keyword>
<dbReference type="RefSeq" id="WP_344300842.1">
    <property type="nucleotide sequence ID" value="NZ_BAAAQW010000011.1"/>
</dbReference>
<feature type="signal peptide" evidence="3">
    <location>
        <begin position="1"/>
        <end position="27"/>
    </location>
</feature>
<accession>A0ABN3C0Q9</accession>
<keyword evidence="5" id="KW-1185">Reference proteome</keyword>
<comment type="caution">
    <text evidence="4">The sequence shown here is derived from an EMBL/GenBank/DDBJ whole genome shotgun (WGS) entry which is preliminary data.</text>
</comment>
<feature type="region of interest" description="Disordered" evidence="2">
    <location>
        <begin position="29"/>
        <end position="65"/>
    </location>
</feature>
<evidence type="ECO:0000256" key="1">
    <source>
        <dbReference type="ARBA" id="ARBA00022729"/>
    </source>
</evidence>
<feature type="compositionally biased region" description="Polar residues" evidence="2">
    <location>
        <begin position="47"/>
        <end position="59"/>
    </location>
</feature>
<evidence type="ECO:0000313" key="4">
    <source>
        <dbReference type="EMBL" id="GAA2202758.1"/>
    </source>
</evidence>
<name>A0ABN3C0Q9_9MICC</name>
<reference evidence="4 5" key="1">
    <citation type="journal article" date="2019" name="Int. J. Syst. Evol. Microbiol.">
        <title>The Global Catalogue of Microorganisms (GCM) 10K type strain sequencing project: providing services to taxonomists for standard genome sequencing and annotation.</title>
        <authorList>
            <consortium name="The Broad Institute Genomics Platform"/>
            <consortium name="The Broad Institute Genome Sequencing Center for Infectious Disease"/>
            <person name="Wu L."/>
            <person name="Ma J."/>
        </authorList>
    </citation>
    <scope>NUCLEOTIDE SEQUENCE [LARGE SCALE GENOMIC DNA]</scope>
    <source>
        <strain evidence="4 5">JCM 16034</strain>
    </source>
</reference>
<dbReference type="EMBL" id="BAAAQW010000011">
    <property type="protein sequence ID" value="GAA2202758.1"/>
    <property type="molecule type" value="Genomic_DNA"/>
</dbReference>
<evidence type="ECO:0000313" key="5">
    <source>
        <dbReference type="Proteomes" id="UP001500432"/>
    </source>
</evidence>
<dbReference type="Proteomes" id="UP001500432">
    <property type="component" value="Unassembled WGS sequence"/>
</dbReference>
<proteinExistence type="predicted"/>
<dbReference type="PROSITE" id="PS51257">
    <property type="entry name" value="PROKAR_LIPOPROTEIN"/>
    <property type="match status" value="1"/>
</dbReference>
<dbReference type="PANTHER" id="PTHR43649">
    <property type="entry name" value="ARABINOSE-BINDING PROTEIN-RELATED"/>
    <property type="match status" value="1"/>
</dbReference>
<dbReference type="Gene3D" id="3.40.190.10">
    <property type="entry name" value="Periplasmic binding protein-like II"/>
    <property type="match status" value="1"/>
</dbReference>
<sequence length="466" mass="48375">MPAHRNMSAVAALSVSVLLALTGCNPAANSGGSAAPSSSGGTGAFSKDQSGTLKTSGYNPSDEVGKARSDLATQAVAPAEVSMDTTNFDAQKFAAQAASGQVPDLIQVDRSMVPTLADKGLIQPLDACFSLWGVTPNDQYYPAAVKSVTYKDKVYAVPQFFQTSMLIADKTVMQAAGVTEDQLDTSKPDQIIAAAQKMYKASGGKPSVIGFDPDLPGSADLWLQVFGGNAMDGDGKPTLDNGDNVKALTWMKQLMDAQGGYAAIKSFKDSMDVFGNQNQYVKHQVGAQTWAQWYINVLSNTKGDVSVVGAPIKTLQGKPIGYAGGASLAIPTAAKNPSAACAWAIKATSLDAWKAAGDARAQTVQKKNSINTGLFTGSPAADKAVRDAHVTPSGNADFDQLIKTSYSTLDNTASFGSSPAGQTIKDSLANAVAVALSGEKDPTAALKDAQDTAMRAWQQTSAGQNH</sequence>